<dbReference type="OrthoDB" id="5873594at2759"/>
<dbReference type="AlphaFoldDB" id="A0A3P8F4H0"/>
<dbReference type="Proteomes" id="UP000050761">
    <property type="component" value="Unassembled WGS sequence"/>
</dbReference>
<proteinExistence type="predicted"/>
<accession>A0A3P8F4H0</accession>
<evidence type="ECO:0000313" key="2">
    <source>
        <dbReference type="Proteomes" id="UP000050761"/>
    </source>
</evidence>
<evidence type="ECO:0000313" key="3">
    <source>
        <dbReference type="WBParaSite" id="HPBE_0001980401-mRNA-1"/>
    </source>
</evidence>
<protein>
    <submittedName>
        <fullName evidence="3">FLYWCH-type domain-containing protein</fullName>
    </submittedName>
</protein>
<sequence>MLRWTAGVTRMDRIRNDAIRQKFGVAPITDKMREARLRWYGHVLRGEEDSVRKIGLNFEHGMSLQQSRRSLYLLDTTTSPCIYQHLDPEDGSRTSRDKRLESEEMWTSVTKDICKRSTESGLSRFDAYFVLFNRTTRIITERVFHVNKYRTNAAASVVHWRWNDTQIGLGLYLSFRHMDSDMRRNDNPPTNPRQLEYGFRESYPDTATGSDFSAFYKGNPLFVEASFYYDNPHRLFKKLAGAKCAQTGAWVTNEGFYKWDYETNEWTPIYYLPWNTDIYY</sequence>
<organism evidence="1">
    <name type="scientific">Heligmosomoides polygyrus</name>
    <name type="common">Parasitic roundworm</name>
    <dbReference type="NCBI Taxonomy" id="6339"/>
    <lineage>
        <taxon>Eukaryota</taxon>
        <taxon>Metazoa</taxon>
        <taxon>Ecdysozoa</taxon>
        <taxon>Nematoda</taxon>
        <taxon>Chromadorea</taxon>
        <taxon>Rhabditida</taxon>
        <taxon>Rhabditina</taxon>
        <taxon>Rhabditomorpha</taxon>
        <taxon>Strongyloidea</taxon>
        <taxon>Heligmosomidae</taxon>
        <taxon>Heligmosomoides</taxon>
    </lineage>
</organism>
<dbReference type="EMBL" id="UZAH01031626">
    <property type="protein sequence ID" value="VDP16763.1"/>
    <property type="molecule type" value="Genomic_DNA"/>
</dbReference>
<name>A0A3P8F4H0_HELPZ</name>
<gene>
    <name evidence="1" type="ORF">HPBE_LOCUS19803</name>
</gene>
<dbReference type="WBParaSite" id="HPBE_0001980401-mRNA-1">
    <property type="protein sequence ID" value="HPBE_0001980401-mRNA-1"/>
    <property type="gene ID" value="HPBE_0001980401"/>
</dbReference>
<keyword evidence="2" id="KW-1185">Reference proteome</keyword>
<evidence type="ECO:0000313" key="1">
    <source>
        <dbReference type="EMBL" id="VDP16763.1"/>
    </source>
</evidence>
<reference evidence="3" key="2">
    <citation type="submission" date="2019-09" db="UniProtKB">
        <authorList>
            <consortium name="WormBaseParasite"/>
        </authorList>
    </citation>
    <scope>IDENTIFICATION</scope>
</reference>
<reference evidence="1 2" key="1">
    <citation type="submission" date="2018-11" db="EMBL/GenBank/DDBJ databases">
        <authorList>
            <consortium name="Pathogen Informatics"/>
        </authorList>
    </citation>
    <scope>NUCLEOTIDE SEQUENCE [LARGE SCALE GENOMIC DNA]</scope>
</reference>